<dbReference type="Pfam" id="PF05483">
    <property type="entry name" value="SCP-1"/>
    <property type="match status" value="1"/>
</dbReference>
<dbReference type="Proteomes" id="UP001652627">
    <property type="component" value="Chromosome 25"/>
</dbReference>
<protein>
    <submittedName>
        <fullName evidence="4">Synaptonemal complex protein 1</fullName>
    </submittedName>
</protein>
<name>A0ABM4FP18_9AVES</name>
<dbReference type="Gene3D" id="1.20.5.340">
    <property type="match status" value="1"/>
</dbReference>
<evidence type="ECO:0000256" key="2">
    <source>
        <dbReference type="SAM" id="MobiDB-lite"/>
    </source>
</evidence>
<dbReference type="PANTHER" id="PTHR46918:SF1">
    <property type="entry name" value="SYNAPTONEMAL COMPLEX PROTEIN 1"/>
    <property type="match status" value="1"/>
</dbReference>
<sequence>MEKEKPFKLFVPPRLSGGQVSAVKPQASARVAGLGQGFNKCPGDDFNLPFVMTSTPNHGEITDSDAISQQVKLWSEIDEESIETMNELYSKLYKEAEKIKRWKVTVESELKQKERKLQENRKIIEAQRKAIQELQFENEKLSLKLEDEICENKDLLKENSASRHMCNLLKETCTHFTEKSTKYEHEREETKQLYVELNNNIERMIMAFEELRVQAENTRLEMCFKLKEEAEKVDKFEKEYKLEVSMKEKQISVLTIQNGEKDDIIRDIKTQLQESKSKIADLEETTRHEEEMLKESQINQDRLRAELEEAKISLQKTETIQKSLETELQTAVKALIQVTEEKEVQMEECKETKALHASMADELKTSVSNFKSLLEKEQNRLKKYEDESKLLTLELRRVSAELEEMTKLKCDKEMQLEELSETLEKVQGLLVKNKYLETTVEKLQEREKEMKNILQVREKEIHDLKIQLTGTVENKETCLKQLMTLNADLEQEMLKNEQLTVDFNKLLLEKEQIAQEKSYIAAELKKLQEGHEDNRKKEENTRKLLENLEEENSQLRNELKSLKEKMAKKGEEIKNKLDESEENARSIENEISRKEKQLKILENKLNNLKKQVENKSKYIEELQQENKVLKKKITAESKKTSIYEGKVNKLQLEIENMNKQHKEAVDIYQKEIEAKKLTEDKLLEEVEKMRLLADEATVTQKETDIRCQHKIAEMVALMEKHKHQYDKMVEEKDTELKLFKIKEHEQSSEKRSLESELSCLKSELSSLKEQLKAETEKKENLAKEPPQNTVPEKEKKHKKIQTHFSETPKPHLDLDSASINSKKILSPNYIPTKVNVTENKETSPSASAKSTLCSPSLKTYVVKTPPILKLQSESTNLPSEGCMRKKQKVLLQLDTQSDSSEHSDLLSIVSEEEIFKKLYKDYPQASQLWAMTPKKKPTSNLKTPGSALKITSMRKMREAGWTAVSKMDRKRKMKEAEKLFA</sequence>
<feature type="region of interest" description="Disordered" evidence="2">
    <location>
        <begin position="771"/>
        <end position="811"/>
    </location>
</feature>
<feature type="coiled-coil region" evidence="1">
    <location>
        <begin position="433"/>
        <end position="685"/>
    </location>
</feature>
<dbReference type="PANTHER" id="PTHR46918">
    <property type="entry name" value="SYNAPTONEMAL COMPLEX PROTEIN 1"/>
    <property type="match status" value="1"/>
</dbReference>
<dbReference type="RefSeq" id="XP_067166699.1">
    <property type="nucleotide sequence ID" value="XM_067310598.1"/>
</dbReference>
<feature type="compositionally biased region" description="Basic and acidic residues" evidence="2">
    <location>
        <begin position="771"/>
        <end position="782"/>
    </location>
</feature>
<evidence type="ECO:0000256" key="1">
    <source>
        <dbReference type="SAM" id="Coils"/>
    </source>
</evidence>
<gene>
    <name evidence="4" type="primary">SYCP1</name>
</gene>
<dbReference type="GeneID" id="106485236"/>
<organism evidence="3 4">
    <name type="scientific">Apteryx mantelli</name>
    <name type="common">North Island brown kiwi</name>
    <dbReference type="NCBI Taxonomy" id="2696672"/>
    <lineage>
        <taxon>Eukaryota</taxon>
        <taxon>Metazoa</taxon>
        <taxon>Chordata</taxon>
        <taxon>Craniata</taxon>
        <taxon>Vertebrata</taxon>
        <taxon>Euteleostomi</taxon>
        <taxon>Archelosauria</taxon>
        <taxon>Archosauria</taxon>
        <taxon>Dinosauria</taxon>
        <taxon>Saurischia</taxon>
        <taxon>Theropoda</taxon>
        <taxon>Coelurosauria</taxon>
        <taxon>Aves</taxon>
        <taxon>Palaeognathae</taxon>
        <taxon>Apterygiformes</taxon>
        <taxon>Apterygidae</taxon>
        <taxon>Apteryx</taxon>
    </lineage>
</organism>
<keyword evidence="1" id="KW-0175">Coiled coil</keyword>
<keyword evidence="3" id="KW-1185">Reference proteome</keyword>
<feature type="coiled-coil region" evidence="1">
    <location>
        <begin position="360"/>
        <end position="401"/>
    </location>
</feature>
<evidence type="ECO:0000313" key="3">
    <source>
        <dbReference type="Proteomes" id="UP001652627"/>
    </source>
</evidence>
<proteinExistence type="predicted"/>
<feature type="coiled-coil region" evidence="1">
    <location>
        <begin position="103"/>
        <end position="218"/>
    </location>
</feature>
<accession>A0ABM4FP18</accession>
<feature type="coiled-coil region" evidence="1">
    <location>
        <begin position="265"/>
        <end position="327"/>
    </location>
</feature>
<reference evidence="4" key="1">
    <citation type="submission" date="2025-08" db="UniProtKB">
        <authorList>
            <consortium name="RefSeq"/>
        </authorList>
    </citation>
    <scope>IDENTIFICATION</scope>
    <source>
        <tissue evidence="4">Blood</tissue>
    </source>
</reference>
<evidence type="ECO:0000313" key="4">
    <source>
        <dbReference type="RefSeq" id="XP_067166699.1"/>
    </source>
</evidence>
<dbReference type="InterPro" id="IPR008827">
    <property type="entry name" value="SYCP1"/>
</dbReference>